<dbReference type="EMBL" id="CP022423">
    <property type="protein sequence ID" value="ASM79022.1"/>
    <property type="molecule type" value="Genomic_DNA"/>
</dbReference>
<reference evidence="5 6" key="1">
    <citation type="submission" date="2017-07" db="EMBL/GenBank/DDBJ databases">
        <title>Complete Genome Sequence of the cosmetic ferment Vitreoscilla filiformis (ATCC15551).</title>
        <authorList>
            <person name="Contreras S."/>
            <person name="Sagory-Zalkind P."/>
            <person name="Blanquart H."/>
            <person name="Iltis A."/>
            <person name="Morand S.C."/>
        </authorList>
    </citation>
    <scope>NUCLEOTIDE SEQUENCE [LARGE SCALE GENOMIC DNA]</scope>
    <source>
        <strain evidence="5 6">ATCC 15551</strain>
    </source>
</reference>
<dbReference type="KEGG" id="vff:VITFI_CDS3245"/>
<dbReference type="KEGG" id="vff:VITFI_CDS1048"/>
<evidence type="ECO:0000313" key="3">
    <source>
        <dbReference type="EMBL" id="ASM76826.1"/>
    </source>
</evidence>
<dbReference type="EMBL" id="CP022423">
    <property type="protein sequence ID" value="ASM77324.1"/>
    <property type="molecule type" value="Genomic_DNA"/>
</dbReference>
<organism evidence="5 6">
    <name type="scientific">Vitreoscilla filiformis</name>
    <dbReference type="NCBI Taxonomy" id="63"/>
    <lineage>
        <taxon>Bacteria</taxon>
        <taxon>Pseudomonadati</taxon>
        <taxon>Pseudomonadota</taxon>
        <taxon>Betaproteobacteria</taxon>
        <taxon>Neisseriales</taxon>
        <taxon>Neisseriaceae</taxon>
        <taxon>Vitreoscilla</taxon>
    </lineage>
</organism>
<evidence type="ECO:0000313" key="1">
    <source>
        <dbReference type="EMBL" id="ASM75877.1"/>
    </source>
</evidence>
<name>A0A221KJ04_VITFI</name>
<proteinExistence type="predicted"/>
<dbReference type="KEGG" id="vff:VITFI_CDS0670"/>
<gene>
    <name evidence="1" type="ORF">VITFI_CDS0098</name>
    <name evidence="2" type="ORF">VITFI_CDS0670</name>
    <name evidence="3" type="ORF">VITFI_CDS1048</name>
    <name evidence="4" type="ORF">VITFI_CDS1546</name>
    <name evidence="5" type="ORF">VITFI_CDS3245</name>
</gene>
<evidence type="ECO:0000313" key="6">
    <source>
        <dbReference type="Proteomes" id="UP000199729"/>
    </source>
</evidence>
<dbReference type="EMBL" id="CP022423">
    <property type="protein sequence ID" value="ASM75877.1"/>
    <property type="molecule type" value="Genomic_DNA"/>
</dbReference>
<sequence>MVGELQFRSAAGSNLVAGGTAIASSQYVDNAPERAYDGAAATYWQAYMYEGHAPDRWIGYQWPAAVDVAQIAVQQLPGGGDHYWIGALVEWSDDGTTWVQYGYAALPSPTSSTDLAWKVGIIVPVRSVLYDLTRGLTASGAPGGAVASVLPDLAPSARDIDGGPGVIAGSVAVLGPPVTPLARRVLLISERLRRVVRETWSGTDGLYRFDGLSVADTYSVVCHDNAGTYRALIADGLAPTLE</sequence>
<evidence type="ECO:0000313" key="5">
    <source>
        <dbReference type="EMBL" id="ASM79022.1"/>
    </source>
</evidence>
<dbReference type="EMBL" id="CP022423">
    <property type="protein sequence ID" value="ASM76826.1"/>
    <property type="molecule type" value="Genomic_DNA"/>
</dbReference>
<evidence type="ECO:0000313" key="2">
    <source>
        <dbReference type="EMBL" id="ASM76449.1"/>
    </source>
</evidence>
<dbReference type="InterPro" id="IPR008979">
    <property type="entry name" value="Galactose-bd-like_sf"/>
</dbReference>
<keyword evidence="6" id="KW-1185">Reference proteome</keyword>
<protein>
    <recommendedName>
        <fullName evidence="7">F5/8 type C domain-containing protein</fullName>
    </recommendedName>
</protein>
<dbReference type="EMBL" id="CP022423">
    <property type="protein sequence ID" value="ASM76449.1"/>
    <property type="molecule type" value="Genomic_DNA"/>
</dbReference>
<dbReference type="Proteomes" id="UP000199729">
    <property type="component" value="Chromosome"/>
</dbReference>
<dbReference type="KEGG" id="vff:VITFI_CDS1546"/>
<accession>A0A221KJ04</accession>
<dbReference type="SUPFAM" id="SSF49785">
    <property type="entry name" value="Galactose-binding domain-like"/>
    <property type="match status" value="1"/>
</dbReference>
<dbReference type="AlphaFoldDB" id="A0A221KJ04"/>
<dbReference type="KEGG" id="vff:VITFI_CDS0098"/>
<dbReference type="Gene3D" id="2.60.120.260">
    <property type="entry name" value="Galactose-binding domain-like"/>
    <property type="match status" value="1"/>
</dbReference>
<evidence type="ECO:0000313" key="4">
    <source>
        <dbReference type="EMBL" id="ASM77324.1"/>
    </source>
</evidence>
<evidence type="ECO:0008006" key="7">
    <source>
        <dbReference type="Google" id="ProtNLM"/>
    </source>
</evidence>